<keyword evidence="4" id="KW-1185">Reference proteome</keyword>
<dbReference type="SUPFAM" id="SSF46955">
    <property type="entry name" value="Putative DNA-binding domain"/>
    <property type="match status" value="1"/>
</dbReference>
<feature type="domain" description="HTH merR-type" evidence="2">
    <location>
        <begin position="9"/>
        <end position="78"/>
    </location>
</feature>
<dbReference type="InterPro" id="IPR047057">
    <property type="entry name" value="MerR_fam"/>
</dbReference>
<gene>
    <name evidence="3" type="ORF">GCM10010211_61670</name>
</gene>
<dbReference type="PANTHER" id="PTHR30204:SF93">
    <property type="entry name" value="HTH MERR-TYPE DOMAIN-CONTAINING PROTEIN"/>
    <property type="match status" value="1"/>
</dbReference>
<organism evidence="3 4">
    <name type="scientific">Streptomyces albospinus</name>
    <dbReference type="NCBI Taxonomy" id="285515"/>
    <lineage>
        <taxon>Bacteria</taxon>
        <taxon>Bacillati</taxon>
        <taxon>Actinomycetota</taxon>
        <taxon>Actinomycetes</taxon>
        <taxon>Kitasatosporales</taxon>
        <taxon>Streptomycetaceae</taxon>
        <taxon>Streptomyces</taxon>
    </lineage>
</organism>
<evidence type="ECO:0000256" key="1">
    <source>
        <dbReference type="ARBA" id="ARBA00023125"/>
    </source>
</evidence>
<keyword evidence="1" id="KW-0238">DNA-binding</keyword>
<dbReference type="Pfam" id="PF13411">
    <property type="entry name" value="MerR_1"/>
    <property type="match status" value="1"/>
</dbReference>
<dbReference type="EMBL" id="BMRP01000029">
    <property type="protein sequence ID" value="GGU87137.1"/>
    <property type="molecule type" value="Genomic_DNA"/>
</dbReference>
<evidence type="ECO:0000313" key="3">
    <source>
        <dbReference type="EMBL" id="GGU87137.1"/>
    </source>
</evidence>
<dbReference type="PRINTS" id="PR00040">
    <property type="entry name" value="HTHMERR"/>
</dbReference>
<dbReference type="PROSITE" id="PS50937">
    <property type="entry name" value="HTH_MERR_2"/>
    <property type="match status" value="1"/>
</dbReference>
<comment type="caution">
    <text evidence="3">The sequence shown here is derived from an EMBL/GenBank/DDBJ whole genome shotgun (WGS) entry which is preliminary data.</text>
</comment>
<dbReference type="Proteomes" id="UP000654471">
    <property type="component" value="Unassembled WGS sequence"/>
</dbReference>
<reference evidence="4" key="1">
    <citation type="journal article" date="2019" name="Int. J. Syst. Evol. Microbiol.">
        <title>The Global Catalogue of Microorganisms (GCM) 10K type strain sequencing project: providing services to taxonomists for standard genome sequencing and annotation.</title>
        <authorList>
            <consortium name="The Broad Institute Genomics Platform"/>
            <consortium name="The Broad Institute Genome Sequencing Center for Infectious Disease"/>
            <person name="Wu L."/>
            <person name="Ma J."/>
        </authorList>
    </citation>
    <scope>NUCLEOTIDE SEQUENCE [LARGE SCALE GENOMIC DNA]</scope>
    <source>
        <strain evidence="4">JCM 3399</strain>
    </source>
</reference>
<protein>
    <submittedName>
        <fullName evidence="3">MerR family transcriptional regulator</fullName>
    </submittedName>
</protein>
<dbReference type="SMART" id="SM00422">
    <property type="entry name" value="HTH_MERR"/>
    <property type="match status" value="1"/>
</dbReference>
<accession>A0ABQ2VHE0</accession>
<dbReference type="InterPro" id="IPR000551">
    <property type="entry name" value="MerR-type_HTH_dom"/>
</dbReference>
<evidence type="ECO:0000259" key="2">
    <source>
        <dbReference type="PROSITE" id="PS50937"/>
    </source>
</evidence>
<name>A0ABQ2VHE0_9ACTN</name>
<dbReference type="Gene3D" id="1.10.1660.10">
    <property type="match status" value="1"/>
</dbReference>
<dbReference type="CDD" id="cd00592">
    <property type="entry name" value="HTH_MerR-like"/>
    <property type="match status" value="1"/>
</dbReference>
<proteinExistence type="predicted"/>
<dbReference type="PANTHER" id="PTHR30204">
    <property type="entry name" value="REDOX-CYCLING DRUG-SENSING TRANSCRIPTIONAL ACTIVATOR SOXR"/>
    <property type="match status" value="1"/>
</dbReference>
<dbReference type="InterPro" id="IPR009061">
    <property type="entry name" value="DNA-bd_dom_put_sf"/>
</dbReference>
<sequence length="348" mass="38609">MGAVDDNELYPIGDVARRTGLSVSAIRFYADAGIVMPTGHTGAGYRLYDVQAIARLELVRTLRELDAGLDDIRQLLVGETTLHDLATAHLALVERQALRLQARRAVLRTIVKQHSATDQVSLMHKLVSMSDDDRDRLIDEFWNEISDGLDVHPAFVDRLRSMRPNLPVQPTTEQLEAWIELADLVQDDDFRHSVRAYLHDTYSTAQGRLITTPPVPDSIEKGATIMREAQVAYQAGLPADSPQAQGIAHRYAAWLAELSGKHDTTGFRRQLAANLLVAKDLHRQALQQRAAHTVSRFTDTHGRYLSLVATINGTTHEDNSPVPVPYEWIATALNAPGSRSEPAWGLQP</sequence>
<evidence type="ECO:0000313" key="4">
    <source>
        <dbReference type="Proteomes" id="UP000654471"/>
    </source>
</evidence>